<reference evidence="3 4" key="1">
    <citation type="submission" date="2014-04" db="EMBL/GenBank/DDBJ databases">
        <title>Genome assembly of Hyalangium minutum DSM 14724.</title>
        <authorList>
            <person name="Sharma G."/>
            <person name="Subramanian S."/>
        </authorList>
    </citation>
    <scope>NUCLEOTIDE SEQUENCE [LARGE SCALE GENOMIC DNA]</scope>
    <source>
        <strain evidence="3 4">DSM 14724</strain>
    </source>
</reference>
<dbReference type="GO" id="GO:0016780">
    <property type="term" value="F:phosphotransferase activity, for other substituted phosphate groups"/>
    <property type="evidence" value="ECO:0007669"/>
    <property type="project" value="TreeGrafter"/>
</dbReference>
<evidence type="ECO:0000259" key="2">
    <source>
        <dbReference type="Pfam" id="PF02397"/>
    </source>
</evidence>
<gene>
    <name evidence="3" type="ORF">DB31_6251</name>
</gene>
<evidence type="ECO:0000256" key="1">
    <source>
        <dbReference type="ARBA" id="ARBA00006464"/>
    </source>
</evidence>
<comment type="caution">
    <text evidence="3">The sequence shown here is derived from an EMBL/GenBank/DDBJ whole genome shotgun (WGS) entry which is preliminary data.</text>
</comment>
<dbReference type="PANTHER" id="PTHR30576">
    <property type="entry name" value="COLANIC BIOSYNTHESIS UDP-GLUCOSE LIPID CARRIER TRANSFERASE"/>
    <property type="match status" value="1"/>
</dbReference>
<name>A0A085VSW7_9BACT</name>
<dbReference type="InterPro" id="IPR003362">
    <property type="entry name" value="Bact_transf"/>
</dbReference>
<evidence type="ECO:0000313" key="3">
    <source>
        <dbReference type="EMBL" id="KFE58530.1"/>
    </source>
</evidence>
<keyword evidence="4" id="KW-1185">Reference proteome</keyword>
<dbReference type="Proteomes" id="UP000028725">
    <property type="component" value="Unassembled WGS sequence"/>
</dbReference>
<sequence>MNAEELRAKLEALSEQTGPVFKIKNDPRITRIGRFIRKYSIDELPQLINVLRGEMSVVGPRPPLPKEVEKYAAWQRRRLSVRPGLTCIWQVSGRNQISFDEWMYLDMQYIDNWTLLTDLRLILKTVPVVITGSGAS</sequence>
<accession>A0A085VSW7</accession>
<feature type="domain" description="Bacterial sugar transferase" evidence="2">
    <location>
        <begin position="14"/>
        <end position="130"/>
    </location>
</feature>
<protein>
    <submittedName>
        <fullName evidence="3">Undecaprenyl-phosphate galactosephosphotransferase</fullName>
    </submittedName>
</protein>
<dbReference type="EMBL" id="JMCB01000035">
    <property type="protein sequence ID" value="KFE58530.1"/>
    <property type="molecule type" value="Genomic_DNA"/>
</dbReference>
<dbReference type="STRING" id="394096.DB31_6251"/>
<dbReference type="PANTHER" id="PTHR30576:SF10">
    <property type="entry name" value="SLL5057 PROTEIN"/>
    <property type="match status" value="1"/>
</dbReference>
<proteinExistence type="inferred from homology"/>
<comment type="similarity">
    <text evidence="1">Belongs to the bacterial sugar transferase family.</text>
</comment>
<organism evidence="3 4">
    <name type="scientific">Hyalangium minutum</name>
    <dbReference type="NCBI Taxonomy" id="394096"/>
    <lineage>
        <taxon>Bacteria</taxon>
        <taxon>Pseudomonadati</taxon>
        <taxon>Myxococcota</taxon>
        <taxon>Myxococcia</taxon>
        <taxon>Myxococcales</taxon>
        <taxon>Cystobacterineae</taxon>
        <taxon>Archangiaceae</taxon>
        <taxon>Hyalangium</taxon>
    </lineage>
</organism>
<dbReference type="PATRIC" id="fig|394096.3.peg.8967"/>
<dbReference type="AlphaFoldDB" id="A0A085VSW7"/>
<keyword evidence="3" id="KW-0808">Transferase</keyword>
<dbReference type="Pfam" id="PF02397">
    <property type="entry name" value="Bac_transf"/>
    <property type="match status" value="1"/>
</dbReference>
<evidence type="ECO:0000313" key="4">
    <source>
        <dbReference type="Proteomes" id="UP000028725"/>
    </source>
</evidence>